<reference evidence="1" key="1">
    <citation type="journal article" date="2021" name="Open Biol.">
        <title>Shared evolutionary footprints suggest mitochondrial oxidative damage underlies multiple complex I losses in fungi.</title>
        <authorList>
            <person name="Schikora-Tamarit M.A."/>
            <person name="Marcet-Houben M."/>
            <person name="Nosek J."/>
            <person name="Gabaldon T."/>
        </authorList>
    </citation>
    <scope>NUCLEOTIDE SEQUENCE</scope>
    <source>
        <strain evidence="1">CBS2887</strain>
    </source>
</reference>
<evidence type="ECO:0000313" key="1">
    <source>
        <dbReference type="EMBL" id="KAH3687438.1"/>
    </source>
</evidence>
<evidence type="ECO:0000313" key="2">
    <source>
        <dbReference type="Proteomes" id="UP000774326"/>
    </source>
</evidence>
<reference evidence="1" key="2">
    <citation type="submission" date="2021-01" db="EMBL/GenBank/DDBJ databases">
        <authorList>
            <person name="Schikora-Tamarit M.A."/>
        </authorList>
    </citation>
    <scope>NUCLEOTIDE SEQUENCE</scope>
    <source>
        <strain evidence="1">CBS2887</strain>
    </source>
</reference>
<comment type="caution">
    <text evidence="1">The sequence shown here is derived from an EMBL/GenBank/DDBJ whole genome shotgun (WGS) entry which is preliminary data.</text>
</comment>
<gene>
    <name evidence="1" type="ORF">WICPIJ_001548</name>
</gene>
<sequence length="1282" mass="141991">MSVIQTKVLTHDDLISLKPIPGVHDSKPSGNYEDSQADILITRPHSIEIQTITVGSSTPLESPKTRLKLTSLEMITSVDCFRISSSPSDVPGLVIGVLTETNSIKLIHIDNSSASDGIQYTHTMLQTVKLPESIGNLAIQPSTFGISAKGNISVYTKEGLLVSLCLKKSRSNQNNGHDWWPIIERHKSGKWKGDIYEINTFTLANINPSNRAPLKLNQISSRDENPSTSYDVLFTPNMEQYCVYASYKLNKHGYLKLTAHHQFPEDESGSISMISWRYGVICVSDKTLYVNFQSSDKDVVLQLDSVVGKTMGNFEISQVKKGRILKIQPLHISQKWGHRVKLLLLRESDRETTFLVLDSCSRGKPYYRFTIKHSLKYPSGDEEQVPILSIKDIASLPITLPTLNETPIQIESVFKLTNAGLILAYSSTLDRLLLIPISSTPDSPRMLQIIPLIPDKSATLPDNNTGPILDMNITESFIPRLQISSCADPKDTRVGYLKNICQGFKHDIITYSGELGEEEKDLMLQGVGILDYWVIFAGEAEEEEKIIMYLVLATINGTVILCNEPPLSTCWVRLDTEWIKGDVLDVMRYCQEDDGSTGLDLILATTQGLYTLNRGVLLRDIDICKAKLLKTQVDCLVYVNAFHELYCGERRISGLNQSEVCCMDSVKVGEDILTVVGHWDGTAHIVRHGRGSNTGPVVLKVEGVCEKGTMHSVLIKRIAKEDTLLILVGDIHGSVTVLNARGSLIENLGMVCSGNRPVNLSSIEGDHVLCHDLEMSVILEFNSVGGILDRGYLDLPLQQQLNLKVCQSKIFLLNEHSKQLSHVSVDLTTSQPQLTATATGSKEIIRKSISFTNHQHFTLLLTQSTSDVKPGKIQCSLKVISTISGHKINEFKLRQGVEITDCINMTHCSNRVLNTTIKPNASASTGAVFIQLHNVLSQTFLVSVIDHDIDPSMTGKPCLKVFTIDEDGVISHQNDYVERGDEDQDCEENRTTTEQIGKFMKLINLGESYILAVGDVIGMFRLVYDVGCSQFSMKRCSEFTSTRYFSSCVKLLSDDSVLVGDVIYGVSLLKVNRCSAASNQFEFQLRWCSQFRIPSATAKMTQMLTQLETVGPVVITCDMMNNLSVWLAHVGSDAAYELECVTLVNLKLRFGEVVNVIRGVNSSHSKLTEWLNNSQTPQVIPLALLGTSQGSIFKLSLMTDASKIELLNAATEKSITDYKSQSSNIDNDDVSWNSLRGVKSKGQTGNLEDVVGFIDGDLILKNCENDSELTELITSCSQLYNL</sequence>
<organism evidence="1 2">
    <name type="scientific">Wickerhamomyces pijperi</name>
    <name type="common">Yeast</name>
    <name type="synonym">Pichia pijperi</name>
    <dbReference type="NCBI Taxonomy" id="599730"/>
    <lineage>
        <taxon>Eukaryota</taxon>
        <taxon>Fungi</taxon>
        <taxon>Dikarya</taxon>
        <taxon>Ascomycota</taxon>
        <taxon>Saccharomycotina</taxon>
        <taxon>Saccharomycetes</taxon>
        <taxon>Phaffomycetales</taxon>
        <taxon>Wickerhamomycetaceae</taxon>
        <taxon>Wickerhamomyces</taxon>
    </lineage>
</organism>
<name>A0A9P8TPR6_WICPI</name>
<accession>A0A9P8TPR6</accession>
<protein>
    <submittedName>
        <fullName evidence="1">Uncharacterized protein</fullName>
    </submittedName>
</protein>
<dbReference type="Proteomes" id="UP000774326">
    <property type="component" value="Unassembled WGS sequence"/>
</dbReference>
<keyword evidence="2" id="KW-1185">Reference proteome</keyword>
<dbReference type="EMBL" id="JAEUBG010000835">
    <property type="protein sequence ID" value="KAH3687438.1"/>
    <property type="molecule type" value="Genomic_DNA"/>
</dbReference>
<proteinExistence type="predicted"/>